<evidence type="ECO:0000256" key="6">
    <source>
        <dbReference type="ARBA" id="ARBA00014679"/>
    </source>
</evidence>
<dbReference type="NCBIfam" id="TIGR00088">
    <property type="entry name" value="trmD"/>
    <property type="match status" value="1"/>
</dbReference>
<keyword evidence="9 15" id="KW-0808">Transferase</keyword>
<comment type="similarity">
    <text evidence="3 15 17">Belongs to the RNA methyltransferase TrmD family.</text>
</comment>
<evidence type="ECO:0000256" key="8">
    <source>
        <dbReference type="ARBA" id="ARBA00022603"/>
    </source>
</evidence>
<accession>A0A4P9CF21</accession>
<dbReference type="EC" id="2.1.1.228" evidence="5 15"/>
<evidence type="ECO:0000256" key="5">
    <source>
        <dbReference type="ARBA" id="ARBA00012807"/>
    </source>
</evidence>
<dbReference type="GO" id="GO:0002939">
    <property type="term" value="P:tRNA N1-guanine methylation"/>
    <property type="evidence" value="ECO:0007669"/>
    <property type="project" value="TreeGrafter"/>
</dbReference>
<dbReference type="Gene3D" id="3.40.1280.10">
    <property type="match status" value="1"/>
</dbReference>
<dbReference type="SUPFAM" id="SSF75217">
    <property type="entry name" value="alpha/beta knot"/>
    <property type="match status" value="1"/>
</dbReference>
<dbReference type="InterPro" id="IPR029026">
    <property type="entry name" value="tRNA_m1G_MTases_N"/>
</dbReference>
<dbReference type="GO" id="GO:0005829">
    <property type="term" value="C:cytosol"/>
    <property type="evidence" value="ECO:0007669"/>
    <property type="project" value="TreeGrafter"/>
</dbReference>
<keyword evidence="8 15" id="KW-0489">Methyltransferase</keyword>
<evidence type="ECO:0000259" key="18">
    <source>
        <dbReference type="Pfam" id="PF01746"/>
    </source>
</evidence>
<evidence type="ECO:0000256" key="4">
    <source>
        <dbReference type="ARBA" id="ARBA00011738"/>
    </source>
</evidence>
<comment type="subunit">
    <text evidence="4 15 17">Homodimer.</text>
</comment>
<keyword evidence="7 15" id="KW-0963">Cytoplasm</keyword>
<dbReference type="InterPro" id="IPR002649">
    <property type="entry name" value="tRNA_m1G_MeTrfase_TrmD"/>
</dbReference>
<dbReference type="GO" id="GO:0052906">
    <property type="term" value="F:tRNA (guanine(37)-N1)-methyltransferase activity"/>
    <property type="evidence" value="ECO:0007669"/>
    <property type="project" value="UniProtKB-UniRule"/>
</dbReference>
<dbReference type="FunFam" id="3.40.1280.10:FF:000001">
    <property type="entry name" value="tRNA (guanine-N(1)-)-methyltransferase"/>
    <property type="match status" value="1"/>
</dbReference>
<dbReference type="CDD" id="cd18080">
    <property type="entry name" value="TrmD-like"/>
    <property type="match status" value="1"/>
</dbReference>
<keyword evidence="11 15" id="KW-0819">tRNA processing</keyword>
<evidence type="ECO:0000256" key="9">
    <source>
        <dbReference type="ARBA" id="ARBA00022679"/>
    </source>
</evidence>
<feature type="binding site" evidence="15 16">
    <location>
        <begin position="131"/>
        <end position="136"/>
    </location>
    <ligand>
        <name>S-adenosyl-L-methionine</name>
        <dbReference type="ChEBI" id="CHEBI:59789"/>
    </ligand>
</feature>
<dbReference type="NCBIfam" id="NF000648">
    <property type="entry name" value="PRK00026.1"/>
    <property type="match status" value="1"/>
</dbReference>
<sequence length="229" mass="25738">MKYYFLTLFPGLIHQYFGDSMMKRAVDSGVVDYTVIDIRDYSGNKHKKVDDYPYGGGAGMVMAAPPIAAALKSIEGWERYPVIHLSPGGRTFVQQDGEALSQAEGLIFICGHYEGIDERLIKAYVTDEYSIGDYVLTGGELPALTMADCIARHLPGFLGNNESLSEESFENGLLEYPQYTRPPVFEGREVPPVLLSGNHKAIADWRHEQAVEKTKARRPDLFEKWKRKQ</sequence>
<feature type="domain" description="tRNA methyltransferase TRMD/TRM10-type" evidence="18">
    <location>
        <begin position="1"/>
        <end position="224"/>
    </location>
</feature>
<feature type="binding site" evidence="15 16">
    <location>
        <position position="111"/>
    </location>
    <ligand>
        <name>S-adenosyl-L-methionine</name>
        <dbReference type="ChEBI" id="CHEBI:59789"/>
    </ligand>
</feature>
<dbReference type="RefSeq" id="WP_096919258.1">
    <property type="nucleotide sequence ID" value="NZ_CP029487.1"/>
</dbReference>
<evidence type="ECO:0000256" key="7">
    <source>
        <dbReference type="ARBA" id="ARBA00022490"/>
    </source>
</evidence>
<dbReference type="FunFam" id="1.10.1270.20:FF:000001">
    <property type="entry name" value="tRNA (guanine-N(1)-)-methyltransferase"/>
    <property type="match status" value="1"/>
</dbReference>
<evidence type="ECO:0000256" key="13">
    <source>
        <dbReference type="ARBA" id="ARBA00033392"/>
    </source>
</evidence>
<evidence type="ECO:0000256" key="3">
    <source>
        <dbReference type="ARBA" id="ARBA00007630"/>
    </source>
</evidence>
<dbReference type="InterPro" id="IPR029028">
    <property type="entry name" value="Alpha/beta_knot_MTases"/>
</dbReference>
<evidence type="ECO:0000256" key="15">
    <source>
        <dbReference type="HAMAP-Rule" id="MF_00605"/>
    </source>
</evidence>
<comment type="subcellular location">
    <subcellularLocation>
        <location evidence="2 15 17">Cytoplasm</location>
    </subcellularLocation>
</comment>
<evidence type="ECO:0000256" key="14">
    <source>
        <dbReference type="ARBA" id="ARBA00047783"/>
    </source>
</evidence>
<evidence type="ECO:0000256" key="10">
    <source>
        <dbReference type="ARBA" id="ARBA00022691"/>
    </source>
</evidence>
<dbReference type="PIRSF" id="PIRSF000386">
    <property type="entry name" value="tRNA_mtase"/>
    <property type="match status" value="1"/>
</dbReference>
<evidence type="ECO:0000256" key="2">
    <source>
        <dbReference type="ARBA" id="ARBA00004496"/>
    </source>
</evidence>
<comment type="function">
    <text evidence="1 15 17">Specifically methylates guanosine-37 in various tRNAs.</text>
</comment>
<evidence type="ECO:0000256" key="17">
    <source>
        <dbReference type="RuleBase" id="RU003464"/>
    </source>
</evidence>
<evidence type="ECO:0000256" key="11">
    <source>
        <dbReference type="ARBA" id="ARBA00022694"/>
    </source>
</evidence>
<evidence type="ECO:0000313" key="19">
    <source>
        <dbReference type="EMBL" id="QCT73535.1"/>
    </source>
</evidence>
<dbReference type="AlphaFoldDB" id="A0A4P9CF21"/>
<dbReference type="HAMAP" id="MF_00605">
    <property type="entry name" value="TrmD"/>
    <property type="match status" value="1"/>
</dbReference>
<evidence type="ECO:0000256" key="16">
    <source>
        <dbReference type="PIRSR" id="PIRSR000386-1"/>
    </source>
</evidence>
<evidence type="ECO:0000256" key="12">
    <source>
        <dbReference type="ARBA" id="ARBA00029736"/>
    </source>
</evidence>
<dbReference type="Pfam" id="PF01746">
    <property type="entry name" value="tRNA_m1G_MT"/>
    <property type="match status" value="1"/>
</dbReference>
<dbReference type="InterPro" id="IPR023148">
    <property type="entry name" value="tRNA_m1G_MeTrfase_C_sf"/>
</dbReference>
<comment type="catalytic activity">
    <reaction evidence="14 15 17">
        <text>guanosine(37) in tRNA + S-adenosyl-L-methionine = N(1)-methylguanosine(37) in tRNA + S-adenosyl-L-homocysteine + H(+)</text>
        <dbReference type="Rhea" id="RHEA:36899"/>
        <dbReference type="Rhea" id="RHEA-COMP:10145"/>
        <dbReference type="Rhea" id="RHEA-COMP:10147"/>
        <dbReference type="ChEBI" id="CHEBI:15378"/>
        <dbReference type="ChEBI" id="CHEBI:57856"/>
        <dbReference type="ChEBI" id="CHEBI:59789"/>
        <dbReference type="ChEBI" id="CHEBI:73542"/>
        <dbReference type="ChEBI" id="CHEBI:74269"/>
        <dbReference type="EC" id="2.1.1.228"/>
    </reaction>
</comment>
<dbReference type="InterPro" id="IPR016009">
    <property type="entry name" value="tRNA_MeTrfase_TRMD/TRM10"/>
</dbReference>
<protein>
    <recommendedName>
        <fullName evidence="6 15">tRNA (guanine-N(1)-)-methyltransferase</fullName>
        <ecNumber evidence="5 15">2.1.1.228</ecNumber>
    </recommendedName>
    <alternativeName>
        <fullName evidence="12 15">M1G-methyltransferase</fullName>
    </alternativeName>
    <alternativeName>
        <fullName evidence="13 15">tRNA [GM37] methyltransferase</fullName>
    </alternativeName>
</protein>
<organism evidence="19 20">
    <name type="scientific">Eubacterium maltosivorans</name>
    <dbReference type="NCBI Taxonomy" id="2041044"/>
    <lineage>
        <taxon>Bacteria</taxon>
        <taxon>Bacillati</taxon>
        <taxon>Bacillota</taxon>
        <taxon>Clostridia</taxon>
        <taxon>Eubacteriales</taxon>
        <taxon>Eubacteriaceae</taxon>
        <taxon>Eubacterium</taxon>
    </lineage>
</organism>
<dbReference type="PANTHER" id="PTHR46417:SF1">
    <property type="entry name" value="TRNA (GUANINE-N(1)-)-METHYLTRANSFERASE"/>
    <property type="match status" value="1"/>
</dbReference>
<keyword evidence="20" id="KW-1185">Reference proteome</keyword>
<evidence type="ECO:0000313" key="20">
    <source>
        <dbReference type="Proteomes" id="UP000218387"/>
    </source>
</evidence>
<evidence type="ECO:0000256" key="1">
    <source>
        <dbReference type="ARBA" id="ARBA00002634"/>
    </source>
</evidence>
<dbReference type="Gene3D" id="1.10.1270.20">
    <property type="entry name" value="tRNA(m1g37)methyltransferase, domain 2"/>
    <property type="match status" value="1"/>
</dbReference>
<dbReference type="KEGG" id="emt:CPZ25_020240"/>
<name>A0A4P9CF21_EUBML</name>
<gene>
    <name evidence="15 19" type="primary">trmD</name>
    <name evidence="19" type="ORF">CPZ25_020240</name>
</gene>
<keyword evidence="10 15" id="KW-0949">S-adenosyl-L-methionine</keyword>
<proteinExistence type="inferred from homology"/>
<dbReference type="Proteomes" id="UP000218387">
    <property type="component" value="Chromosome"/>
</dbReference>
<dbReference type="PANTHER" id="PTHR46417">
    <property type="entry name" value="TRNA (GUANINE-N(1)-)-METHYLTRANSFERASE"/>
    <property type="match status" value="1"/>
</dbReference>
<dbReference type="EMBL" id="CP029487">
    <property type="protein sequence ID" value="QCT73535.1"/>
    <property type="molecule type" value="Genomic_DNA"/>
</dbReference>
<reference evidence="19 20" key="1">
    <citation type="submission" date="2018-05" db="EMBL/GenBank/DDBJ databases">
        <title>Genome comparison of Eubacterium sp.</title>
        <authorList>
            <person name="Feng Y."/>
            <person name="Sanchez-Andrea I."/>
            <person name="Stams A.J.M."/>
            <person name="De Vos W.M."/>
        </authorList>
    </citation>
    <scope>NUCLEOTIDE SEQUENCE [LARGE SCALE GENOMIC DNA]</scope>
    <source>
        <strain evidence="19 20">YI</strain>
    </source>
</reference>